<protein>
    <submittedName>
        <fullName evidence="2">Membrane protein</fullName>
    </submittedName>
</protein>
<organism evidence="2 3">
    <name type="scientific">Paenibacillus segetis</name>
    <dbReference type="NCBI Taxonomy" id="1325360"/>
    <lineage>
        <taxon>Bacteria</taxon>
        <taxon>Bacillati</taxon>
        <taxon>Bacillota</taxon>
        <taxon>Bacilli</taxon>
        <taxon>Bacillales</taxon>
        <taxon>Paenibacillaceae</taxon>
        <taxon>Paenibacillus</taxon>
    </lineage>
</organism>
<keyword evidence="3" id="KW-1185">Reference proteome</keyword>
<dbReference type="Pfam" id="PF14286">
    <property type="entry name" value="DHHW"/>
    <property type="match status" value="1"/>
</dbReference>
<evidence type="ECO:0000256" key="1">
    <source>
        <dbReference type="SAM" id="Phobius"/>
    </source>
</evidence>
<accession>A0ABQ1Y889</accession>
<name>A0ABQ1Y889_9BACL</name>
<evidence type="ECO:0000313" key="2">
    <source>
        <dbReference type="EMBL" id="GGH15149.1"/>
    </source>
</evidence>
<comment type="caution">
    <text evidence="2">The sequence shown here is derived from an EMBL/GenBank/DDBJ whole genome shotgun (WGS) entry which is preliminary data.</text>
</comment>
<proteinExistence type="predicted"/>
<keyword evidence="1" id="KW-1133">Transmembrane helix</keyword>
<dbReference type="RefSeq" id="WP_188536256.1">
    <property type="nucleotide sequence ID" value="NZ_BMFT01000001.1"/>
</dbReference>
<feature type="transmembrane region" description="Helical" evidence="1">
    <location>
        <begin position="7"/>
        <end position="27"/>
    </location>
</feature>
<reference evidence="3" key="1">
    <citation type="journal article" date="2019" name="Int. J. Syst. Evol. Microbiol.">
        <title>The Global Catalogue of Microorganisms (GCM) 10K type strain sequencing project: providing services to taxonomists for standard genome sequencing and annotation.</title>
        <authorList>
            <consortium name="The Broad Institute Genomics Platform"/>
            <consortium name="The Broad Institute Genome Sequencing Center for Infectious Disease"/>
            <person name="Wu L."/>
            <person name="Ma J."/>
        </authorList>
    </citation>
    <scope>NUCLEOTIDE SEQUENCE [LARGE SCALE GENOMIC DNA]</scope>
    <source>
        <strain evidence="3">CGMCC 1.12769</strain>
    </source>
</reference>
<sequence>MKKRVDQLYIAGFVAILFVMSFLFLLLPKSYFSDTENRPLQKVPQFTWDNLWSKTFSEQTEGYITDHFPFRDSWVSLKSSIEQLRLQQENNGIYKGHDGYLFEKFGKPNFEAIQKYTGAINKFAANHPKANITFMLAPTSIGVYPERLPWLAPTFPQVKVNEYVADQLQLGVNLSFMDGFDFLRPAAHEQIPIFYRTDHHWTTYGAYLAYQAYAENVGWTVKDKSEFTIKTITDSFLGSYHTRSQFNRLDPDSIQVYVPKWPTSSKMYIADTNETISSLYDPSYLEKKDKYSYFLGGVHALMTITSDIKPEDIEQQKLLVIKDSYAHSVLPFLALQVPEIHVIDLRYYNGDIGTYMTENGIEDVLLLFNTTTFVDNQELLKLAR</sequence>
<evidence type="ECO:0000313" key="3">
    <source>
        <dbReference type="Proteomes" id="UP000659344"/>
    </source>
</evidence>
<keyword evidence="1" id="KW-0812">Transmembrane</keyword>
<dbReference type="Proteomes" id="UP000659344">
    <property type="component" value="Unassembled WGS sequence"/>
</dbReference>
<gene>
    <name evidence="2" type="ORF">GCM10008013_09180</name>
</gene>
<dbReference type="InterPro" id="IPR025945">
    <property type="entry name" value="DHHW"/>
</dbReference>
<dbReference type="EMBL" id="BMFT01000001">
    <property type="protein sequence ID" value="GGH15149.1"/>
    <property type="molecule type" value="Genomic_DNA"/>
</dbReference>
<keyword evidence="1" id="KW-0472">Membrane</keyword>